<dbReference type="GO" id="GO:0005840">
    <property type="term" value="C:ribosome"/>
    <property type="evidence" value="ECO:0007669"/>
    <property type="project" value="UniProtKB-KW"/>
</dbReference>
<dbReference type="PANTHER" id="PTHR42919:SF8">
    <property type="entry name" value="N-ALPHA-ACETYLTRANSFERASE 50"/>
    <property type="match status" value="1"/>
</dbReference>
<keyword evidence="2" id="KW-0012">Acyltransferase</keyword>
<keyword evidence="4" id="KW-0689">Ribosomal protein</keyword>
<dbReference type="AlphaFoldDB" id="A0A1H0D633"/>
<dbReference type="Proteomes" id="UP000198778">
    <property type="component" value="Unassembled WGS sequence"/>
</dbReference>
<dbReference type="STRING" id="745820.SAMN04488053_102354"/>
<dbReference type="SUPFAM" id="SSF55729">
    <property type="entry name" value="Acyl-CoA N-acyltransferases (Nat)"/>
    <property type="match status" value="1"/>
</dbReference>
<evidence type="ECO:0000313" key="4">
    <source>
        <dbReference type="EMBL" id="SDN65529.1"/>
    </source>
</evidence>
<evidence type="ECO:0000256" key="2">
    <source>
        <dbReference type="ARBA" id="ARBA00023315"/>
    </source>
</evidence>
<keyword evidence="4" id="KW-0687">Ribonucleoprotein</keyword>
<protein>
    <submittedName>
        <fullName evidence="4">Ribosomal protein S18 acetylase RimI</fullName>
    </submittedName>
</protein>
<dbReference type="Gene3D" id="3.40.630.30">
    <property type="match status" value="1"/>
</dbReference>
<accession>A0A1H0D633</accession>
<gene>
    <name evidence="4" type="ORF">SAMN04488053_102354</name>
</gene>
<organism evidence="4 5">
    <name type="scientific">Alkalicoccus daliensis</name>
    <dbReference type="NCBI Taxonomy" id="745820"/>
    <lineage>
        <taxon>Bacteria</taxon>
        <taxon>Bacillati</taxon>
        <taxon>Bacillota</taxon>
        <taxon>Bacilli</taxon>
        <taxon>Bacillales</taxon>
        <taxon>Bacillaceae</taxon>
        <taxon>Alkalicoccus</taxon>
    </lineage>
</organism>
<dbReference type="PROSITE" id="PS51186">
    <property type="entry name" value="GNAT"/>
    <property type="match status" value="1"/>
</dbReference>
<name>A0A1H0D633_9BACI</name>
<dbReference type="RefSeq" id="WP_090841726.1">
    <property type="nucleotide sequence ID" value="NZ_FNIL01000002.1"/>
</dbReference>
<feature type="domain" description="N-acetyltransferase" evidence="3">
    <location>
        <begin position="4"/>
        <end position="152"/>
    </location>
</feature>
<dbReference type="InterPro" id="IPR051556">
    <property type="entry name" value="N-term/lysine_N-AcTrnsfr"/>
</dbReference>
<evidence type="ECO:0000256" key="1">
    <source>
        <dbReference type="ARBA" id="ARBA00022679"/>
    </source>
</evidence>
<evidence type="ECO:0000259" key="3">
    <source>
        <dbReference type="PROSITE" id="PS51186"/>
    </source>
</evidence>
<dbReference type="InterPro" id="IPR016181">
    <property type="entry name" value="Acyl_CoA_acyltransferase"/>
</dbReference>
<dbReference type="InterPro" id="IPR000182">
    <property type="entry name" value="GNAT_dom"/>
</dbReference>
<reference evidence="5" key="1">
    <citation type="submission" date="2016-10" db="EMBL/GenBank/DDBJ databases">
        <authorList>
            <person name="Varghese N."/>
            <person name="Submissions S."/>
        </authorList>
    </citation>
    <scope>NUCLEOTIDE SEQUENCE [LARGE SCALE GENOMIC DNA]</scope>
    <source>
        <strain evidence="5">CGMCC 1.10369</strain>
    </source>
</reference>
<proteinExistence type="predicted"/>
<evidence type="ECO:0000313" key="5">
    <source>
        <dbReference type="Proteomes" id="UP000198778"/>
    </source>
</evidence>
<keyword evidence="5" id="KW-1185">Reference proteome</keyword>
<dbReference type="Pfam" id="PF00583">
    <property type="entry name" value="Acetyltransf_1"/>
    <property type="match status" value="1"/>
</dbReference>
<dbReference type="CDD" id="cd04301">
    <property type="entry name" value="NAT_SF"/>
    <property type="match status" value="1"/>
</dbReference>
<dbReference type="PANTHER" id="PTHR42919">
    <property type="entry name" value="N-ALPHA-ACETYLTRANSFERASE"/>
    <property type="match status" value="1"/>
</dbReference>
<dbReference type="EMBL" id="FNIL01000002">
    <property type="protein sequence ID" value="SDN65529.1"/>
    <property type="molecule type" value="Genomic_DNA"/>
</dbReference>
<dbReference type="OrthoDB" id="360261at2"/>
<sequence>MASYKIIKLLPEDYHKLSSIRKVNEVPSLEKKFYSELLSGNRLTFIYTENYQFLGEGSLVFTHEDPDFTILNQRVYLSRMIVKDTYRNRGIGSILLQYLIKTAKDLGYKEITIGVDLDNLNARHLYKKHGFTEVIFTGEDEYGAFEKLLKRL</sequence>
<dbReference type="GO" id="GO:0016747">
    <property type="term" value="F:acyltransferase activity, transferring groups other than amino-acyl groups"/>
    <property type="evidence" value="ECO:0007669"/>
    <property type="project" value="InterPro"/>
</dbReference>
<keyword evidence="1" id="KW-0808">Transferase</keyword>